<dbReference type="InterPro" id="IPR036388">
    <property type="entry name" value="WH-like_DNA-bd_sf"/>
</dbReference>
<dbReference type="OrthoDB" id="3928741at2"/>
<protein>
    <submittedName>
        <fullName evidence="5">GAF domain-containing protein</fullName>
    </submittedName>
</protein>
<gene>
    <name evidence="5" type="ORF">GQ466_28515</name>
</gene>
<evidence type="ECO:0000256" key="1">
    <source>
        <dbReference type="ARBA" id="ARBA00023015"/>
    </source>
</evidence>
<feature type="domain" description="OmpR/PhoB-type" evidence="4">
    <location>
        <begin position="326"/>
        <end position="390"/>
    </location>
</feature>
<dbReference type="SMART" id="SM00862">
    <property type="entry name" value="Trans_reg_C"/>
    <property type="match status" value="1"/>
</dbReference>
<sequence length="498" mass="52692">MRRTRNPGAPLPHACARPEDLLAHLDSAHARGQDGGRAAVRPAIAESWRRSRCSGVDAAASAAPAALDDAQVAGVRAGHPLAAHIPMLRELLSGAPGDSGQLMVVTDGEGTVLWAEGPRRLRRAADAIGLAEGFRWSEPAIGTNGIGTALAAGGPQYVFAAEHAVHVLHRWSCAGAPVTDPDTGELVGCLDLSDTVERLHPASVRLVDAVARLAETALAAEMRVRDERLRDAYGRHLRALRGEPGLLVTATGRVLADGQGRWRGRRLAAPAPGAWIVLPDGRRAQAEPVGEVFLLRPDAPGAPPPDRTLLTLALLGTERPAAWLDGRRVALSARHAEILALLALHPRGMSGERLALCLYGEDGSPVTVRAEMHRLRARLGDVVEARPYRLECAVDADVLAVRRCLDAGDAAGAARHYAGALLPASDAPAIREERDELAVRVRGLLLRRGTPDALWTYAHTAEGAQDAEVVERLAAVLPPGDPRGPAVAARGARLREDV</sequence>
<dbReference type="InterPro" id="IPR001867">
    <property type="entry name" value="OmpR/PhoB-type_DNA-bd"/>
</dbReference>
<evidence type="ECO:0000256" key="3">
    <source>
        <dbReference type="ARBA" id="ARBA00023163"/>
    </source>
</evidence>
<reference evidence="5 6" key="1">
    <citation type="submission" date="2019-12" db="EMBL/GenBank/DDBJ databases">
        <title>Nocardia macrotermitis sp. nov. and Nocardia aurantia sp. nov., isolated from the gut of the fungus growing-termite Macrotermes natalensis.</title>
        <authorList>
            <person name="Christine B."/>
            <person name="Rene B."/>
        </authorList>
    </citation>
    <scope>NUCLEOTIDE SEQUENCE [LARGE SCALE GENOMIC DNA]</scope>
    <source>
        <strain evidence="5 6">DSM 102126</strain>
    </source>
</reference>
<dbReference type="Gene3D" id="3.30.450.40">
    <property type="match status" value="1"/>
</dbReference>
<keyword evidence="3" id="KW-0804">Transcription</keyword>
<dbReference type="InterPro" id="IPR029016">
    <property type="entry name" value="GAF-like_dom_sf"/>
</dbReference>
<dbReference type="RefSeq" id="WP_161106147.1">
    <property type="nucleotide sequence ID" value="NZ_JBHLYI010000015.1"/>
</dbReference>
<dbReference type="EMBL" id="WUTW01000009">
    <property type="protein sequence ID" value="MXQ67966.1"/>
    <property type="molecule type" value="Genomic_DNA"/>
</dbReference>
<dbReference type="Gene3D" id="1.10.10.10">
    <property type="entry name" value="Winged helix-like DNA-binding domain superfamily/Winged helix DNA-binding domain"/>
    <property type="match status" value="1"/>
</dbReference>
<name>A0A6I4WJU4_9ACTN</name>
<organism evidence="5 6">
    <name type="scientific">Actinomadura rayongensis</name>
    <dbReference type="NCBI Taxonomy" id="1429076"/>
    <lineage>
        <taxon>Bacteria</taxon>
        <taxon>Bacillati</taxon>
        <taxon>Actinomycetota</taxon>
        <taxon>Actinomycetes</taxon>
        <taxon>Streptosporangiales</taxon>
        <taxon>Thermomonosporaceae</taxon>
        <taxon>Actinomadura</taxon>
    </lineage>
</organism>
<dbReference type="AlphaFoldDB" id="A0A6I4WJU4"/>
<proteinExistence type="predicted"/>
<accession>A0A6I4WJU4</accession>
<dbReference type="GO" id="GO:0006355">
    <property type="term" value="P:regulation of DNA-templated transcription"/>
    <property type="evidence" value="ECO:0007669"/>
    <property type="project" value="InterPro"/>
</dbReference>
<keyword evidence="1" id="KW-0805">Transcription regulation</keyword>
<dbReference type="GO" id="GO:0003677">
    <property type="term" value="F:DNA binding"/>
    <property type="evidence" value="ECO:0007669"/>
    <property type="project" value="UniProtKB-KW"/>
</dbReference>
<dbReference type="InterPro" id="IPR003018">
    <property type="entry name" value="GAF"/>
</dbReference>
<comment type="caution">
    <text evidence="5">The sequence shown here is derived from an EMBL/GenBank/DDBJ whole genome shotgun (WGS) entry which is preliminary data.</text>
</comment>
<dbReference type="Proteomes" id="UP000431901">
    <property type="component" value="Unassembled WGS sequence"/>
</dbReference>
<evidence type="ECO:0000256" key="2">
    <source>
        <dbReference type="ARBA" id="ARBA00023125"/>
    </source>
</evidence>
<evidence type="ECO:0000259" key="4">
    <source>
        <dbReference type="SMART" id="SM00862"/>
    </source>
</evidence>
<keyword evidence="2" id="KW-0238">DNA-binding</keyword>
<dbReference type="Pfam" id="PF01590">
    <property type="entry name" value="GAF"/>
    <property type="match status" value="1"/>
</dbReference>
<evidence type="ECO:0000313" key="6">
    <source>
        <dbReference type="Proteomes" id="UP000431901"/>
    </source>
</evidence>
<keyword evidence="6" id="KW-1185">Reference proteome</keyword>
<dbReference type="GO" id="GO:0000160">
    <property type="term" value="P:phosphorelay signal transduction system"/>
    <property type="evidence" value="ECO:0007669"/>
    <property type="project" value="InterPro"/>
</dbReference>
<evidence type="ECO:0000313" key="5">
    <source>
        <dbReference type="EMBL" id="MXQ67966.1"/>
    </source>
</evidence>